<dbReference type="HOGENOM" id="CLU_854127_0_0_1"/>
<evidence type="ECO:0000313" key="2">
    <source>
        <dbReference type="EnsemblMetazoa" id="SMAR003218-PA"/>
    </source>
</evidence>
<keyword evidence="3" id="KW-1185">Reference proteome</keyword>
<dbReference type="Proteomes" id="UP000014500">
    <property type="component" value="Unassembled WGS sequence"/>
</dbReference>
<evidence type="ECO:0000256" key="1">
    <source>
        <dbReference type="SAM" id="Phobius"/>
    </source>
</evidence>
<organism evidence="2 3">
    <name type="scientific">Strigamia maritima</name>
    <name type="common">European centipede</name>
    <name type="synonym">Geophilus maritimus</name>
    <dbReference type="NCBI Taxonomy" id="126957"/>
    <lineage>
        <taxon>Eukaryota</taxon>
        <taxon>Metazoa</taxon>
        <taxon>Ecdysozoa</taxon>
        <taxon>Arthropoda</taxon>
        <taxon>Myriapoda</taxon>
        <taxon>Chilopoda</taxon>
        <taxon>Pleurostigmophora</taxon>
        <taxon>Geophilomorpha</taxon>
        <taxon>Linotaeniidae</taxon>
        <taxon>Strigamia</taxon>
    </lineage>
</organism>
<keyword evidence="1" id="KW-1133">Transmembrane helix</keyword>
<keyword evidence="1" id="KW-0472">Membrane</keyword>
<dbReference type="EMBL" id="JH431301">
    <property type="status" value="NOT_ANNOTATED_CDS"/>
    <property type="molecule type" value="Genomic_DNA"/>
</dbReference>
<reference evidence="2" key="2">
    <citation type="submission" date="2015-02" db="UniProtKB">
        <authorList>
            <consortium name="EnsemblMetazoa"/>
        </authorList>
    </citation>
    <scope>IDENTIFICATION</scope>
</reference>
<protein>
    <recommendedName>
        <fullName evidence="4">RING-type domain-containing protein</fullName>
    </recommendedName>
</protein>
<keyword evidence="1" id="KW-0812">Transmembrane</keyword>
<dbReference type="Pfam" id="PF13920">
    <property type="entry name" value="zf-C3HC4_3"/>
    <property type="match status" value="1"/>
</dbReference>
<accession>T1IQA7</accession>
<dbReference type="Gene3D" id="3.30.40.10">
    <property type="entry name" value="Zinc/RING finger domain, C3HC4 (zinc finger)"/>
    <property type="match status" value="1"/>
</dbReference>
<dbReference type="AlphaFoldDB" id="T1IQA7"/>
<evidence type="ECO:0008006" key="4">
    <source>
        <dbReference type="Google" id="ProtNLM"/>
    </source>
</evidence>
<evidence type="ECO:0000313" key="3">
    <source>
        <dbReference type="Proteomes" id="UP000014500"/>
    </source>
</evidence>
<feature type="transmembrane region" description="Helical" evidence="1">
    <location>
        <begin position="45"/>
        <end position="70"/>
    </location>
</feature>
<feature type="transmembrane region" description="Helical" evidence="1">
    <location>
        <begin position="21"/>
        <end position="39"/>
    </location>
</feature>
<dbReference type="EnsemblMetazoa" id="SMAR003218-RA">
    <property type="protein sequence ID" value="SMAR003218-PA"/>
    <property type="gene ID" value="SMAR003218"/>
</dbReference>
<proteinExistence type="predicted"/>
<dbReference type="InterPro" id="IPR013083">
    <property type="entry name" value="Znf_RING/FYVE/PHD"/>
</dbReference>
<name>T1IQA7_STRMM</name>
<reference evidence="3" key="1">
    <citation type="submission" date="2011-05" db="EMBL/GenBank/DDBJ databases">
        <authorList>
            <person name="Richards S.R."/>
            <person name="Qu J."/>
            <person name="Jiang H."/>
            <person name="Jhangiani S.N."/>
            <person name="Agravi P."/>
            <person name="Goodspeed R."/>
            <person name="Gross S."/>
            <person name="Mandapat C."/>
            <person name="Jackson L."/>
            <person name="Mathew T."/>
            <person name="Pu L."/>
            <person name="Thornton R."/>
            <person name="Saada N."/>
            <person name="Wilczek-Boney K.B."/>
            <person name="Lee S."/>
            <person name="Kovar C."/>
            <person name="Wu Y."/>
            <person name="Scherer S.E."/>
            <person name="Worley K.C."/>
            <person name="Muzny D.M."/>
            <person name="Gibbs R."/>
        </authorList>
    </citation>
    <scope>NUCLEOTIDE SEQUENCE</scope>
    <source>
        <strain evidence="3">Brora</strain>
    </source>
</reference>
<sequence>MDFLFSIISSITSFFQSIPTVLYSAIIAICYVLIFYPLIGVYQMIVFIPLNVWIGFFIIGPILVSTLWWFKDYGAVQYGLQNGKEIASGAWNKFITSEAWRTSILVVRQWKFRGRKLMLQLFNVNSVNDDDRMCIGCMEEVKCIALDPCGHICFCAKCWDTYRNVPDFCLGLQGPLGWLGPCPASLRAPVVLRDGGGPKCQVPRGPGSLSPGLIIDAVILDSLRFLVHRAESKNHCFVFKKCAQQYKNPKNYRSEKNKERKDIYYLMGFRDSISKVQHEHKCDFYFDYLPPNPIHAHFSSSALIINFQNINNLMGVFSVIDNLRHT</sequence>